<evidence type="ECO:0000256" key="8">
    <source>
        <dbReference type="ARBA" id="ARBA00022927"/>
    </source>
</evidence>
<comment type="catalytic activity">
    <reaction evidence="12">
        <text>ATP + H2O + cellular proteinSide 1 = ADP + phosphate + cellular proteinSide 2.</text>
        <dbReference type="EC" id="7.4.2.8"/>
    </reaction>
</comment>
<evidence type="ECO:0000259" key="15">
    <source>
        <dbReference type="PROSITE" id="PS51196"/>
    </source>
</evidence>
<dbReference type="GO" id="GO:0065002">
    <property type="term" value="P:intracellular protein transmembrane transport"/>
    <property type="evidence" value="ECO:0007669"/>
    <property type="project" value="UniProtKB-UniRule"/>
</dbReference>
<keyword evidence="4 12" id="KW-1003">Cell membrane</keyword>
<keyword evidence="10 12" id="KW-0811">Translocation</keyword>
<evidence type="ECO:0000256" key="4">
    <source>
        <dbReference type="ARBA" id="ARBA00022475"/>
    </source>
</evidence>
<keyword evidence="17" id="KW-1185">Reference proteome</keyword>
<dbReference type="SUPFAM" id="SSF81886">
    <property type="entry name" value="Helical scaffold and wing domains of SecA"/>
    <property type="match status" value="1"/>
</dbReference>
<feature type="domain" description="Helicase ATP-binding" evidence="13">
    <location>
        <begin position="92"/>
        <end position="252"/>
    </location>
</feature>
<evidence type="ECO:0000256" key="5">
    <source>
        <dbReference type="ARBA" id="ARBA00022490"/>
    </source>
</evidence>
<evidence type="ECO:0000256" key="2">
    <source>
        <dbReference type="ARBA" id="ARBA00007650"/>
    </source>
</evidence>
<dbReference type="SMART" id="SM00957">
    <property type="entry name" value="SecA_DEAD"/>
    <property type="match status" value="1"/>
</dbReference>
<dbReference type="InterPro" id="IPR014018">
    <property type="entry name" value="SecA_motor_DEAD"/>
</dbReference>
<dbReference type="EMBL" id="VFPS01000001">
    <property type="protein sequence ID" value="TQN00635.1"/>
    <property type="molecule type" value="Genomic_DNA"/>
</dbReference>
<evidence type="ECO:0000256" key="7">
    <source>
        <dbReference type="ARBA" id="ARBA00022840"/>
    </source>
</evidence>
<dbReference type="Gene3D" id="1.10.3060.10">
    <property type="entry name" value="Helical scaffold and wing domains of SecA"/>
    <property type="match status" value="1"/>
</dbReference>
<dbReference type="PROSITE" id="PS51196">
    <property type="entry name" value="SECA_MOTOR_DEAD"/>
    <property type="match status" value="1"/>
</dbReference>
<dbReference type="GO" id="GO:0043952">
    <property type="term" value="P:protein transport by the Sec complex"/>
    <property type="evidence" value="ECO:0007669"/>
    <property type="project" value="TreeGrafter"/>
</dbReference>
<dbReference type="InterPro" id="IPR026389">
    <property type="entry name" value="SecA_Actinobact-type"/>
</dbReference>
<dbReference type="GO" id="GO:0005829">
    <property type="term" value="C:cytosol"/>
    <property type="evidence" value="ECO:0007669"/>
    <property type="project" value="TreeGrafter"/>
</dbReference>
<dbReference type="PRINTS" id="PR00906">
    <property type="entry name" value="SECA"/>
</dbReference>
<keyword evidence="3 12" id="KW-0813">Transport</keyword>
<dbReference type="Gene3D" id="3.90.1440.10">
    <property type="entry name" value="SecA, preprotein cross-linking domain"/>
    <property type="match status" value="1"/>
</dbReference>
<evidence type="ECO:0000259" key="13">
    <source>
        <dbReference type="PROSITE" id="PS51192"/>
    </source>
</evidence>
<feature type="domain" description="Helicase C-terminal" evidence="14">
    <location>
        <begin position="419"/>
        <end position="593"/>
    </location>
</feature>
<dbReference type="PROSITE" id="PS51192">
    <property type="entry name" value="HELICASE_ATP_BIND_1"/>
    <property type="match status" value="1"/>
</dbReference>
<evidence type="ECO:0000256" key="6">
    <source>
        <dbReference type="ARBA" id="ARBA00022741"/>
    </source>
</evidence>
<evidence type="ECO:0000256" key="12">
    <source>
        <dbReference type="HAMAP-Rule" id="MF_01382"/>
    </source>
</evidence>
<dbReference type="EC" id="7.4.2.8" evidence="12"/>
<dbReference type="SMART" id="SM00958">
    <property type="entry name" value="SecA_PP_bind"/>
    <property type="match status" value="1"/>
</dbReference>
<proteinExistence type="inferred from homology"/>
<dbReference type="InterPro" id="IPR014001">
    <property type="entry name" value="Helicase_ATP-bd"/>
</dbReference>
<dbReference type="GO" id="GO:0006605">
    <property type="term" value="P:protein targeting"/>
    <property type="evidence" value="ECO:0007669"/>
    <property type="project" value="UniProtKB-UniRule"/>
</dbReference>
<dbReference type="FunFam" id="3.40.50.300:FF:000429">
    <property type="entry name" value="Preprotein translocase subunit SecA"/>
    <property type="match status" value="1"/>
</dbReference>
<name>A0A4Y3UKU1_9MICO</name>
<dbReference type="CDD" id="cd18803">
    <property type="entry name" value="SF2_C_secA"/>
    <property type="match status" value="1"/>
</dbReference>
<feature type="domain" description="SecA family profile" evidence="15">
    <location>
        <begin position="6"/>
        <end position="582"/>
    </location>
</feature>
<keyword evidence="6 12" id="KW-0547">Nucleotide-binding</keyword>
<dbReference type="GO" id="GO:0008564">
    <property type="term" value="F:protein-exporting ATPase activity"/>
    <property type="evidence" value="ECO:0007669"/>
    <property type="project" value="UniProtKB-EC"/>
</dbReference>
<dbReference type="HAMAP" id="MF_01382">
    <property type="entry name" value="SecA"/>
    <property type="match status" value="1"/>
</dbReference>
<dbReference type="NCBIfam" id="TIGR04221">
    <property type="entry name" value="SecA2_Mycobac"/>
    <property type="match status" value="1"/>
</dbReference>
<dbReference type="InterPro" id="IPR011130">
    <property type="entry name" value="SecA_preprotein_X-link_dom"/>
</dbReference>
<keyword evidence="5 12" id="KW-0963">Cytoplasm</keyword>
<dbReference type="InterPro" id="IPR036266">
    <property type="entry name" value="SecA_Wing/Scaffold_sf"/>
</dbReference>
<evidence type="ECO:0000256" key="3">
    <source>
        <dbReference type="ARBA" id="ARBA00022448"/>
    </source>
</evidence>
<dbReference type="InterPro" id="IPR011116">
    <property type="entry name" value="SecA_Wing/Scaffold"/>
</dbReference>
<sequence length="778" mass="85611">MRPSVPGWAAHLLGLPGAVSFRRYLPIVRDANALEDRMRALDDDGLRSEAAALYLRTGEKRLHREATARYLAVAREAADRTVGLRAFDEQLLGCCALLSGHAVEMDTGEGKTLVGALAAAGFAVAGRRVHVISVNDYLAERDAAWMAPFFDLLDVSVGWIGQHTSHEDRRTAYECDVVYAPVSEIGFDVLRDRFTVTEQERVAPVFDVAVVDEVDAVMIDEAMVPLVLAGSSDHEADEFDQATALVEALIPNEDFTVDGDLATASLTDDGLDRLEAKLGRINLYDTEHLAMFTRINLALHARTLVQRDVDYLVTDGKITLINTTRGRVAHLQRWPDGLHAALEAKEHLPVSAPGVILDQITVQDLLLQYETRAGMSGTVTAVAEELIEFYKLPAGRVERHEPNQRVDVADSIVLTEEAKLTAIITEVATRHRAGQPVLVGTQSVAESEALAARLDAAGVPVRVLNAKNDAQEAEIVARAGEYGAVTISTQMSGRGTDIRLGGVSELDHDRVLAAGGLAVIATSRYLSRRLDAQLRGRAGRQGDPGISRTFLSFEDDVIQLHATDRMLTRIDREQDALPGVTRQTIADQCQAIAESLRTDRHRATWVYNRAIAAQRASVLAHRGEIIHGSASDERVKDLIPKHWRRLVDARDLARVSETTRAVALFFLDEQWVSHLTVLQEIRDGIHLRALGGEKPADEFHRLALREFHGFFDRTYQAAADFIAGLSADDIGRDLTELGLRRPSATWTYMVTDDPYGNPGDRFIRGVGKFVRSKILNLE</sequence>
<dbReference type="Pfam" id="PF21090">
    <property type="entry name" value="P-loop_SecA"/>
    <property type="match status" value="2"/>
</dbReference>
<comment type="subunit">
    <text evidence="12">Monomer and homodimer. Part of the essential Sec protein translocation apparatus which comprises SecA, SecYEG and auxiliary proteins SecDF. Other proteins may also be involved.</text>
</comment>
<gene>
    <name evidence="12" type="primary">secA</name>
    <name evidence="16" type="ORF">FHX68_0745</name>
</gene>
<comment type="similarity">
    <text evidence="2 12">Belongs to the SecA family.</text>
</comment>
<dbReference type="InterPro" id="IPR027417">
    <property type="entry name" value="P-loop_NTPase"/>
</dbReference>
<evidence type="ECO:0000259" key="14">
    <source>
        <dbReference type="PROSITE" id="PS51194"/>
    </source>
</evidence>
<dbReference type="GO" id="GO:0017038">
    <property type="term" value="P:protein import"/>
    <property type="evidence" value="ECO:0007669"/>
    <property type="project" value="InterPro"/>
</dbReference>
<dbReference type="Pfam" id="PF01043">
    <property type="entry name" value="SecA_PP_bind"/>
    <property type="match status" value="1"/>
</dbReference>
<comment type="subcellular location">
    <subcellularLocation>
        <location evidence="12">Cell membrane</location>
        <topology evidence="12">Peripheral membrane protein</topology>
        <orientation evidence="12">Cytoplasmic side</orientation>
    </subcellularLocation>
    <subcellularLocation>
        <location evidence="12">Cytoplasm</location>
    </subcellularLocation>
    <subcellularLocation>
        <location evidence="1">Membrane</location>
        <topology evidence="1">Peripheral membrane protein</topology>
    </subcellularLocation>
    <text evidence="12">Distribution is 50-50.</text>
</comment>
<evidence type="ECO:0000256" key="9">
    <source>
        <dbReference type="ARBA" id="ARBA00022967"/>
    </source>
</evidence>
<reference evidence="16 17" key="1">
    <citation type="submission" date="2019-06" db="EMBL/GenBank/DDBJ databases">
        <title>Sequencing the genomes of 1000 actinobacteria strains.</title>
        <authorList>
            <person name="Klenk H.-P."/>
        </authorList>
    </citation>
    <scope>NUCLEOTIDE SEQUENCE [LARGE SCALE GENOMIC DNA]</scope>
    <source>
        <strain evidence="16 17">DSM 20427</strain>
    </source>
</reference>
<comment type="function">
    <text evidence="12">Part of the Sec protein translocase complex. Interacts with the SecYEG preprotein conducting channel. Has a central role in coupling the hydrolysis of ATP to the transfer of proteins into and across the cell membrane, serving as an ATP-driven molecular motor driving the stepwise translocation of polypeptide chains across the membrane.</text>
</comment>
<dbReference type="PANTHER" id="PTHR30612">
    <property type="entry name" value="SECA INNER MEMBRANE COMPONENT OF SEC PROTEIN SECRETION SYSTEM"/>
    <property type="match status" value="1"/>
</dbReference>
<feature type="binding site" evidence="12">
    <location>
        <begin position="108"/>
        <end position="112"/>
    </location>
    <ligand>
        <name>ATP</name>
        <dbReference type="ChEBI" id="CHEBI:30616"/>
    </ligand>
</feature>
<dbReference type="Pfam" id="PF07516">
    <property type="entry name" value="SecA_SW"/>
    <property type="match status" value="1"/>
</dbReference>
<evidence type="ECO:0000313" key="16">
    <source>
        <dbReference type="EMBL" id="TQN00635.1"/>
    </source>
</evidence>
<feature type="binding site" evidence="12">
    <location>
        <position position="90"/>
    </location>
    <ligand>
        <name>ATP</name>
        <dbReference type="ChEBI" id="CHEBI:30616"/>
    </ligand>
</feature>
<dbReference type="Gene3D" id="3.40.50.300">
    <property type="entry name" value="P-loop containing nucleotide triphosphate hydrolases"/>
    <property type="match status" value="3"/>
</dbReference>
<keyword evidence="8 12" id="KW-0653">Protein transport</keyword>
<evidence type="ECO:0000256" key="11">
    <source>
        <dbReference type="ARBA" id="ARBA00023136"/>
    </source>
</evidence>
<dbReference type="AlphaFoldDB" id="A0A4Y3UKU1"/>
<dbReference type="InterPro" id="IPR044722">
    <property type="entry name" value="SecA_SF2_C"/>
</dbReference>
<keyword evidence="7 12" id="KW-0067">ATP-binding</keyword>
<dbReference type="RefSeq" id="WP_170214180.1">
    <property type="nucleotide sequence ID" value="NZ_BJNA01000003.1"/>
</dbReference>
<dbReference type="InterPro" id="IPR000185">
    <property type="entry name" value="SecA"/>
</dbReference>
<accession>A0A4Y3UKU1</accession>
<dbReference type="InterPro" id="IPR001650">
    <property type="entry name" value="Helicase_C-like"/>
</dbReference>
<organism evidence="16 17">
    <name type="scientific">Microbacterium lacticum</name>
    <dbReference type="NCBI Taxonomy" id="33885"/>
    <lineage>
        <taxon>Bacteria</taxon>
        <taxon>Bacillati</taxon>
        <taxon>Actinomycetota</taxon>
        <taxon>Actinomycetes</taxon>
        <taxon>Micrococcales</taxon>
        <taxon>Microbacteriaceae</taxon>
        <taxon>Microbacterium</taxon>
    </lineage>
</organism>
<keyword evidence="9 12" id="KW-1278">Translocase</keyword>
<evidence type="ECO:0000256" key="10">
    <source>
        <dbReference type="ARBA" id="ARBA00023010"/>
    </source>
</evidence>
<dbReference type="InterPro" id="IPR036670">
    <property type="entry name" value="SecA_X-link_sf"/>
</dbReference>
<dbReference type="GO" id="GO:0031522">
    <property type="term" value="C:cell envelope Sec protein transport complex"/>
    <property type="evidence" value="ECO:0007669"/>
    <property type="project" value="TreeGrafter"/>
</dbReference>
<dbReference type="SUPFAM" id="SSF81767">
    <property type="entry name" value="Pre-protein crosslinking domain of SecA"/>
    <property type="match status" value="1"/>
</dbReference>
<dbReference type="PROSITE" id="PS51194">
    <property type="entry name" value="HELICASE_CTER"/>
    <property type="match status" value="1"/>
</dbReference>
<evidence type="ECO:0000256" key="1">
    <source>
        <dbReference type="ARBA" id="ARBA00004170"/>
    </source>
</evidence>
<evidence type="ECO:0000313" key="17">
    <source>
        <dbReference type="Proteomes" id="UP000319804"/>
    </source>
</evidence>
<comment type="caution">
    <text evidence="16">The sequence shown here is derived from an EMBL/GenBank/DDBJ whole genome shotgun (WGS) entry which is preliminary data.</text>
</comment>
<dbReference type="SUPFAM" id="SSF52540">
    <property type="entry name" value="P-loop containing nucleoside triphosphate hydrolases"/>
    <property type="match status" value="2"/>
</dbReference>
<dbReference type="GO" id="GO:0005886">
    <property type="term" value="C:plasma membrane"/>
    <property type="evidence" value="ECO:0007669"/>
    <property type="project" value="UniProtKB-SubCell"/>
</dbReference>
<keyword evidence="11 12" id="KW-0472">Membrane</keyword>
<dbReference type="Pfam" id="PF07517">
    <property type="entry name" value="SecA_DEAD"/>
    <property type="match status" value="1"/>
</dbReference>
<protein>
    <recommendedName>
        <fullName evidence="12">Protein translocase subunit SecA</fullName>
        <ecNumber evidence="12">7.4.2.8</ecNumber>
    </recommendedName>
</protein>
<dbReference type="InterPro" id="IPR011115">
    <property type="entry name" value="SecA_DEAD"/>
</dbReference>
<feature type="binding site" evidence="12">
    <location>
        <position position="497"/>
    </location>
    <ligand>
        <name>ATP</name>
        <dbReference type="ChEBI" id="CHEBI:30616"/>
    </ligand>
</feature>
<dbReference type="GO" id="GO:0005524">
    <property type="term" value="F:ATP binding"/>
    <property type="evidence" value="ECO:0007669"/>
    <property type="project" value="UniProtKB-UniRule"/>
</dbReference>
<dbReference type="Proteomes" id="UP000319804">
    <property type="component" value="Unassembled WGS sequence"/>
</dbReference>
<dbReference type="PANTHER" id="PTHR30612:SF0">
    <property type="entry name" value="CHLOROPLAST PROTEIN-TRANSPORTING ATPASE"/>
    <property type="match status" value="1"/>
</dbReference>